<reference evidence="1 2" key="1">
    <citation type="journal article" date="2016" name="PLoS ONE">
        <title>Sequence Assembly of Yarrowia lipolytica Strain W29/CLIB89 Shows Transposable Element Diversity.</title>
        <authorList>
            <person name="Magnan C."/>
            <person name="Yu J."/>
            <person name="Chang I."/>
            <person name="Jahn E."/>
            <person name="Kanomata Y."/>
            <person name="Wu J."/>
            <person name="Zeller M."/>
            <person name="Oakes M."/>
            <person name="Baldi P."/>
            <person name="Sandmeyer S."/>
        </authorList>
    </citation>
    <scope>NUCLEOTIDE SEQUENCE [LARGE SCALE GENOMIC DNA]</scope>
    <source>
        <strain evidence="2">CLIB89(W29)</strain>
    </source>
</reference>
<proteinExistence type="predicted"/>
<sequence>MVWLENLATTQGTCRRFHLLFFSSEECRHPVSRVIDRTWNLTLTNPGKKKSGKSVKSSSNVGRICMSATANISRSATCVSSGHDNWRRGTGLPARKRATKAGTNAFAIVDILFSVVHHAGVLHIHESRHQVLLKKSDKSMVGCKGDGSFPCSRSISERLVRRGVRVTVILRFPCLLILSSSRKTDPPLLPCLNLDSAPG</sequence>
<organism evidence="1 2">
    <name type="scientific">Yarrowia lipolytica</name>
    <name type="common">Candida lipolytica</name>
    <dbReference type="NCBI Taxonomy" id="4952"/>
    <lineage>
        <taxon>Eukaryota</taxon>
        <taxon>Fungi</taxon>
        <taxon>Dikarya</taxon>
        <taxon>Ascomycota</taxon>
        <taxon>Saccharomycotina</taxon>
        <taxon>Dipodascomycetes</taxon>
        <taxon>Dipodascales</taxon>
        <taxon>Dipodascales incertae sedis</taxon>
        <taxon>Yarrowia</taxon>
    </lineage>
</organism>
<evidence type="ECO:0000313" key="1">
    <source>
        <dbReference type="EMBL" id="AOW02973.1"/>
    </source>
</evidence>
<dbReference type="Proteomes" id="UP000182444">
    <property type="component" value="Chromosome 1C"/>
</dbReference>
<dbReference type="EMBL" id="CP017555">
    <property type="protein sequence ID" value="AOW02973.1"/>
    <property type="molecule type" value="Genomic_DNA"/>
</dbReference>
<accession>A0A1D8NBG9</accession>
<dbReference type="VEuPathDB" id="FungiDB:YALI1_C23653g"/>
<name>A0A1D8NBG9_YARLL</name>
<protein>
    <submittedName>
        <fullName evidence="1">Uncharacterized protein</fullName>
    </submittedName>
</protein>
<dbReference type="AlphaFoldDB" id="A0A1D8NBG9"/>
<dbReference type="GeneID" id="94583065"/>
<gene>
    <name evidence="1" type="ORF">YALI1_C23653g</name>
</gene>
<evidence type="ECO:0000313" key="2">
    <source>
        <dbReference type="Proteomes" id="UP000182444"/>
    </source>
</evidence>
<dbReference type="RefSeq" id="XP_068138539.1">
    <property type="nucleotide sequence ID" value="XM_068282438.1"/>
</dbReference>